<reference evidence="2 3" key="1">
    <citation type="journal article" date="2016" name="Nat. Commun.">
        <title>Thousands of microbial genomes shed light on interconnected biogeochemical processes in an aquifer system.</title>
        <authorList>
            <person name="Anantharaman K."/>
            <person name="Brown C.T."/>
            <person name="Hug L.A."/>
            <person name="Sharon I."/>
            <person name="Castelle C.J."/>
            <person name="Probst A.J."/>
            <person name="Thomas B.C."/>
            <person name="Singh A."/>
            <person name="Wilkins M.J."/>
            <person name="Karaoz U."/>
            <person name="Brodie E.L."/>
            <person name="Williams K.H."/>
            <person name="Hubbard S.S."/>
            <person name="Banfield J.F."/>
        </authorList>
    </citation>
    <scope>NUCLEOTIDE SEQUENCE [LARGE SCALE GENOMIC DNA]</scope>
</reference>
<feature type="transmembrane region" description="Helical" evidence="1">
    <location>
        <begin position="63"/>
        <end position="82"/>
    </location>
</feature>
<evidence type="ECO:0000313" key="2">
    <source>
        <dbReference type="EMBL" id="OGK48322.1"/>
    </source>
</evidence>
<protein>
    <submittedName>
        <fullName evidence="2">Uncharacterized protein</fullName>
    </submittedName>
</protein>
<feature type="transmembrane region" description="Helical" evidence="1">
    <location>
        <begin position="21"/>
        <end position="43"/>
    </location>
</feature>
<name>A0A1F7IY87_9BACT</name>
<keyword evidence="1" id="KW-1133">Transmembrane helix</keyword>
<dbReference type="EMBL" id="MGAL01000017">
    <property type="protein sequence ID" value="OGK48322.1"/>
    <property type="molecule type" value="Genomic_DNA"/>
</dbReference>
<feature type="transmembrane region" description="Helical" evidence="1">
    <location>
        <begin position="102"/>
        <end position="128"/>
    </location>
</feature>
<gene>
    <name evidence="2" type="ORF">A3A93_01640</name>
</gene>
<accession>A0A1F7IY87</accession>
<proteinExistence type="predicted"/>
<dbReference type="STRING" id="1802061.A3A93_01640"/>
<evidence type="ECO:0000256" key="1">
    <source>
        <dbReference type="SAM" id="Phobius"/>
    </source>
</evidence>
<keyword evidence="1" id="KW-0472">Membrane</keyword>
<sequence>MKYHISVIIEALKIVFQKKTYLLGAVVTALIIFIMIIAIPLLLVPGNDLAFQLSIMPPRDYGTIALLGLLTGVSIMLNLYVFNRERDKQVKKLGMMSVTGGFGIISSFFGSITCVACASTILGFLGIGTVTFLLAYRFQIVLLSIIFILLSVYFTSRKILNLCDVCKVVK</sequence>
<feature type="transmembrane region" description="Helical" evidence="1">
    <location>
        <begin position="134"/>
        <end position="154"/>
    </location>
</feature>
<keyword evidence="1" id="KW-0812">Transmembrane</keyword>
<evidence type="ECO:0000313" key="3">
    <source>
        <dbReference type="Proteomes" id="UP000177141"/>
    </source>
</evidence>
<dbReference type="Proteomes" id="UP000177141">
    <property type="component" value="Unassembled WGS sequence"/>
</dbReference>
<comment type="caution">
    <text evidence="2">The sequence shown here is derived from an EMBL/GenBank/DDBJ whole genome shotgun (WGS) entry which is preliminary data.</text>
</comment>
<organism evidence="2 3">
    <name type="scientific">Candidatus Roizmanbacteria bacterium RIFCSPLOWO2_01_FULL_38_12</name>
    <dbReference type="NCBI Taxonomy" id="1802061"/>
    <lineage>
        <taxon>Bacteria</taxon>
        <taxon>Candidatus Roizmaniibacteriota</taxon>
    </lineage>
</organism>
<dbReference type="AlphaFoldDB" id="A0A1F7IY87"/>